<name>A0ABV4HZJ4_9GAMM</name>
<accession>A0ABV4HZJ4</accession>
<dbReference type="Proteomes" id="UP001566331">
    <property type="component" value="Unassembled WGS sequence"/>
</dbReference>
<proteinExistence type="predicted"/>
<reference evidence="2 3" key="1">
    <citation type="submission" date="2024-07" db="EMBL/GenBank/DDBJ databases">
        <title>Luteimonas salilacus sp. nov., isolated from the shore soil of Salt Lake in Tibet of China.</title>
        <authorList>
            <person name="Zhang X."/>
            <person name="Li A."/>
        </authorList>
    </citation>
    <scope>NUCLEOTIDE SEQUENCE [LARGE SCALE GENOMIC DNA]</scope>
    <source>
        <strain evidence="2 3">B3-2-R+30</strain>
    </source>
</reference>
<comment type="caution">
    <text evidence="2">The sequence shown here is derived from an EMBL/GenBank/DDBJ whole genome shotgun (WGS) entry which is preliminary data.</text>
</comment>
<keyword evidence="1" id="KW-0732">Signal</keyword>
<evidence type="ECO:0000313" key="3">
    <source>
        <dbReference type="Proteomes" id="UP001566331"/>
    </source>
</evidence>
<sequence>MKLKTKYLALLGAGLLVGASVFMQVSATGAPKMAPGCDRCAGCGIFGGFSDYPGGGCIVCCQPPL</sequence>
<feature type="signal peptide" evidence="1">
    <location>
        <begin position="1"/>
        <end position="23"/>
    </location>
</feature>
<feature type="chain" id="PRO_5045336098" description="Secreted protein" evidence="1">
    <location>
        <begin position="24"/>
        <end position="65"/>
    </location>
</feature>
<keyword evidence="3" id="KW-1185">Reference proteome</keyword>
<protein>
    <recommendedName>
        <fullName evidence="4">Secreted protein</fullName>
    </recommendedName>
</protein>
<evidence type="ECO:0000256" key="1">
    <source>
        <dbReference type="SAM" id="SignalP"/>
    </source>
</evidence>
<dbReference type="EMBL" id="JBFWIC010000048">
    <property type="protein sequence ID" value="MEZ0476750.1"/>
    <property type="molecule type" value="Genomic_DNA"/>
</dbReference>
<evidence type="ECO:0008006" key="4">
    <source>
        <dbReference type="Google" id="ProtNLM"/>
    </source>
</evidence>
<gene>
    <name evidence="2" type="ORF">AB6713_19375</name>
</gene>
<organism evidence="2 3">
    <name type="scientific">Luteimonas salinilitoris</name>
    <dbReference type="NCBI Taxonomy" id="3237697"/>
    <lineage>
        <taxon>Bacteria</taxon>
        <taxon>Pseudomonadati</taxon>
        <taxon>Pseudomonadota</taxon>
        <taxon>Gammaproteobacteria</taxon>
        <taxon>Lysobacterales</taxon>
        <taxon>Lysobacteraceae</taxon>
        <taxon>Luteimonas</taxon>
    </lineage>
</organism>
<evidence type="ECO:0000313" key="2">
    <source>
        <dbReference type="EMBL" id="MEZ0476750.1"/>
    </source>
</evidence>
<dbReference type="RefSeq" id="WP_370564585.1">
    <property type="nucleotide sequence ID" value="NZ_JBFWIB010000009.1"/>
</dbReference>